<evidence type="ECO:0000256" key="1">
    <source>
        <dbReference type="SAM" id="MobiDB-lite"/>
    </source>
</evidence>
<reference evidence="2" key="1">
    <citation type="journal article" date="2020" name="Stud. Mycol.">
        <title>101 Dothideomycetes genomes: a test case for predicting lifestyles and emergence of pathogens.</title>
        <authorList>
            <person name="Haridas S."/>
            <person name="Albert R."/>
            <person name="Binder M."/>
            <person name="Bloem J."/>
            <person name="Labutti K."/>
            <person name="Salamov A."/>
            <person name="Andreopoulos B."/>
            <person name="Baker S."/>
            <person name="Barry K."/>
            <person name="Bills G."/>
            <person name="Bluhm B."/>
            <person name="Cannon C."/>
            <person name="Castanera R."/>
            <person name="Culley D."/>
            <person name="Daum C."/>
            <person name="Ezra D."/>
            <person name="Gonzalez J."/>
            <person name="Henrissat B."/>
            <person name="Kuo A."/>
            <person name="Liang C."/>
            <person name="Lipzen A."/>
            <person name="Lutzoni F."/>
            <person name="Magnuson J."/>
            <person name="Mondo S."/>
            <person name="Nolan M."/>
            <person name="Ohm R."/>
            <person name="Pangilinan J."/>
            <person name="Park H.-J."/>
            <person name="Ramirez L."/>
            <person name="Alfaro M."/>
            <person name="Sun H."/>
            <person name="Tritt A."/>
            <person name="Yoshinaga Y."/>
            <person name="Zwiers L.-H."/>
            <person name="Turgeon B."/>
            <person name="Goodwin S."/>
            <person name="Spatafora J."/>
            <person name="Crous P."/>
            <person name="Grigoriev I."/>
        </authorList>
    </citation>
    <scope>NUCLEOTIDE SEQUENCE</scope>
    <source>
        <strain evidence="2">CBS 690.94</strain>
    </source>
</reference>
<proteinExistence type="predicted"/>
<name>A0A9P4P7A5_9PLEO</name>
<organism evidence="2 3">
    <name type="scientific">Karstenula rhodostoma CBS 690.94</name>
    <dbReference type="NCBI Taxonomy" id="1392251"/>
    <lineage>
        <taxon>Eukaryota</taxon>
        <taxon>Fungi</taxon>
        <taxon>Dikarya</taxon>
        <taxon>Ascomycota</taxon>
        <taxon>Pezizomycotina</taxon>
        <taxon>Dothideomycetes</taxon>
        <taxon>Pleosporomycetidae</taxon>
        <taxon>Pleosporales</taxon>
        <taxon>Massarineae</taxon>
        <taxon>Didymosphaeriaceae</taxon>
        <taxon>Karstenula</taxon>
    </lineage>
</organism>
<feature type="compositionally biased region" description="Polar residues" evidence="1">
    <location>
        <begin position="159"/>
        <end position="168"/>
    </location>
</feature>
<dbReference type="Proteomes" id="UP000799764">
    <property type="component" value="Unassembled WGS sequence"/>
</dbReference>
<protein>
    <submittedName>
        <fullName evidence="2">Uncharacterized protein</fullName>
    </submittedName>
</protein>
<dbReference type="EMBL" id="MU001512">
    <property type="protein sequence ID" value="KAF2438647.1"/>
    <property type="molecule type" value="Genomic_DNA"/>
</dbReference>
<dbReference type="AlphaFoldDB" id="A0A9P4P7A5"/>
<feature type="region of interest" description="Disordered" evidence="1">
    <location>
        <begin position="148"/>
        <end position="182"/>
    </location>
</feature>
<keyword evidence="3" id="KW-1185">Reference proteome</keyword>
<evidence type="ECO:0000313" key="2">
    <source>
        <dbReference type="EMBL" id="KAF2438647.1"/>
    </source>
</evidence>
<gene>
    <name evidence="2" type="ORF">P171DRAFT_449249</name>
</gene>
<feature type="region of interest" description="Disordered" evidence="1">
    <location>
        <begin position="226"/>
        <end position="246"/>
    </location>
</feature>
<evidence type="ECO:0000313" key="3">
    <source>
        <dbReference type="Proteomes" id="UP000799764"/>
    </source>
</evidence>
<comment type="caution">
    <text evidence="2">The sequence shown here is derived from an EMBL/GenBank/DDBJ whole genome shotgun (WGS) entry which is preliminary data.</text>
</comment>
<feature type="region of interest" description="Disordered" evidence="1">
    <location>
        <begin position="1"/>
        <end position="26"/>
    </location>
</feature>
<sequence>MPLGAPPTQELPNAAPWTPRSPRASQRIGGLVAATVQQCNSAAAVDAARSHGAAQRSVGCGRGMLRALLSEIGGSRSHHRPTSVALAWLSAPRAVQAVNSPPPRERPAAPSSLSPCCPCRRVFASDPGACPSNTPPTQLLHRRTSHAAGAPLQLRPFVPTSTSDQPSTRAFKRRASRLSTHSPSESVRYLSNYRSIQSPVCPSSPLLLSIQALSEKTLSAMSLSATFSQPKPCRPASPAHLNRSFR</sequence>
<accession>A0A9P4P7A5</accession>